<dbReference type="AlphaFoldDB" id="A0AAV3Y1Y7"/>
<comment type="caution">
    <text evidence="1">The sequence shown here is derived from an EMBL/GenBank/DDBJ whole genome shotgun (WGS) entry which is preliminary data.</text>
</comment>
<accession>A0AAV3Y1Y7</accession>
<proteinExistence type="predicted"/>
<dbReference type="EMBL" id="BLXT01000370">
    <property type="protein sequence ID" value="GFN76263.1"/>
    <property type="molecule type" value="Genomic_DNA"/>
</dbReference>
<protein>
    <submittedName>
        <fullName evidence="1">Uncharacterized protein</fullName>
    </submittedName>
</protein>
<sequence>MGHCVEPEATGNAFSLVFMRVLHTLQSNALPRHNLPSTYQNSGTSDYLARVIGAGMHNKSKAKRQESSNPMLSVIVISRAISPGETQRVPSRQVK</sequence>
<evidence type="ECO:0000313" key="2">
    <source>
        <dbReference type="Proteomes" id="UP000735302"/>
    </source>
</evidence>
<dbReference type="Proteomes" id="UP000735302">
    <property type="component" value="Unassembled WGS sequence"/>
</dbReference>
<keyword evidence="2" id="KW-1185">Reference proteome</keyword>
<organism evidence="1 2">
    <name type="scientific">Plakobranchus ocellatus</name>
    <dbReference type="NCBI Taxonomy" id="259542"/>
    <lineage>
        <taxon>Eukaryota</taxon>
        <taxon>Metazoa</taxon>
        <taxon>Spiralia</taxon>
        <taxon>Lophotrochozoa</taxon>
        <taxon>Mollusca</taxon>
        <taxon>Gastropoda</taxon>
        <taxon>Heterobranchia</taxon>
        <taxon>Euthyneura</taxon>
        <taxon>Panpulmonata</taxon>
        <taxon>Sacoglossa</taxon>
        <taxon>Placobranchoidea</taxon>
        <taxon>Plakobranchidae</taxon>
        <taxon>Plakobranchus</taxon>
    </lineage>
</organism>
<reference evidence="1 2" key="1">
    <citation type="journal article" date="2021" name="Elife">
        <title>Chloroplast acquisition without the gene transfer in kleptoplastic sea slugs, Plakobranchus ocellatus.</title>
        <authorList>
            <person name="Maeda T."/>
            <person name="Takahashi S."/>
            <person name="Yoshida T."/>
            <person name="Shimamura S."/>
            <person name="Takaki Y."/>
            <person name="Nagai Y."/>
            <person name="Toyoda A."/>
            <person name="Suzuki Y."/>
            <person name="Arimoto A."/>
            <person name="Ishii H."/>
            <person name="Satoh N."/>
            <person name="Nishiyama T."/>
            <person name="Hasebe M."/>
            <person name="Maruyama T."/>
            <person name="Minagawa J."/>
            <person name="Obokata J."/>
            <person name="Shigenobu S."/>
        </authorList>
    </citation>
    <scope>NUCLEOTIDE SEQUENCE [LARGE SCALE GENOMIC DNA]</scope>
</reference>
<gene>
    <name evidence="1" type="ORF">PoB_000276900</name>
</gene>
<evidence type="ECO:0000313" key="1">
    <source>
        <dbReference type="EMBL" id="GFN76263.1"/>
    </source>
</evidence>
<name>A0AAV3Y1Y7_9GAST</name>